<organism evidence="1">
    <name type="scientific">freshwater metagenome</name>
    <dbReference type="NCBI Taxonomy" id="449393"/>
    <lineage>
        <taxon>unclassified sequences</taxon>
        <taxon>metagenomes</taxon>
        <taxon>ecological metagenomes</taxon>
    </lineage>
</organism>
<accession>A0A6J6WRT4</accession>
<evidence type="ECO:0000313" key="1">
    <source>
        <dbReference type="EMBL" id="CAB4786729.1"/>
    </source>
</evidence>
<gene>
    <name evidence="1" type="ORF">UFOPK2978_00273</name>
</gene>
<name>A0A6J6WRT4_9ZZZZ</name>
<dbReference type="EMBL" id="CAFAAF010000024">
    <property type="protein sequence ID" value="CAB4786729.1"/>
    <property type="molecule type" value="Genomic_DNA"/>
</dbReference>
<sequence length="170" mass="17242">MPPIACPSCVAMSEPIKVRSRPAMAPMGPAIDSPESGSCDCCAIASSRREEIAEVSPVASGSIVACQPLRVSSTQSSRLTARADVFPEVAGKTVASLSQRSAISNALSTTVTSFVPMGCDPCACTNFFAVSRTTACGSASCEPCAKAANGLTKPAGLTPSTLIPSCSNCF</sequence>
<dbReference type="AlphaFoldDB" id="A0A6J6WRT4"/>
<reference evidence="1" key="1">
    <citation type="submission" date="2020-05" db="EMBL/GenBank/DDBJ databases">
        <authorList>
            <person name="Chiriac C."/>
            <person name="Salcher M."/>
            <person name="Ghai R."/>
            <person name="Kavagutti S V."/>
        </authorList>
    </citation>
    <scope>NUCLEOTIDE SEQUENCE</scope>
</reference>
<proteinExistence type="predicted"/>
<protein>
    <submittedName>
        <fullName evidence="1">Unannotated protein</fullName>
    </submittedName>
</protein>